<dbReference type="InterPro" id="IPR051092">
    <property type="entry name" value="FYVE_RhoGEF_PH"/>
</dbReference>
<dbReference type="PANTHER" id="PTHR12673:SF159">
    <property type="entry name" value="LD03170P"/>
    <property type="match status" value="1"/>
</dbReference>
<feature type="region of interest" description="Disordered" evidence="1">
    <location>
        <begin position="108"/>
        <end position="151"/>
    </location>
</feature>
<keyword evidence="4" id="KW-1185">Reference proteome</keyword>
<feature type="region of interest" description="Disordered" evidence="1">
    <location>
        <begin position="713"/>
        <end position="823"/>
    </location>
</feature>
<sequence>MDNTDIDAIEIETAELAVEDETEQLLAEKVEDDASLRPNASHPFKKWMDSFRTRRRVPPTIPERHVPGWFESAQNEYVAPSPAGRRDSLLSGHSSQLGTVKTTTLSITSRSFGRSRGTTQSTAGQSSLSDARFSGDSSRPTSSQYFDDQSEMRANKRRQVLQEILTTEAEYVMGLKALTGVLSIFDTRPEIYHNIQKIRGIHENFLTQLQTISPMSSSQAADGASDLATRGLSKRLGGIDLPGLKGLQSRSLRTRSFKASINRRLKAMQADPLEALEVARAVENLSVSFPAYEEFCSNYDLFTQDLAILRRSVPNWAMFDQGIEALSKSVTSIESRKLEENKSMTMSDLMIKPIQRLCKYPLLLQDLLRNTPVSDCPSSHNGMRQILESLRVLVARINSATGNPVKKDRIQKTILLQGRFDFSESYKLQDIYKDLGPMTLCGVLHVTYQAPGQTTGDFMVSVLFNCYLLLAKGLDDGRRLEVVACIYLGDLKEETIQNGQGLFCYGCPFSWKFQFQVQEESYEFVLSASSSIEERLWKTETLKCSAALAEMAKPGGTWDPRKYTLLSLPLVPLDHIQYTVSSLARRSSMDSVGIQRKANVQPVVIKKTHFPHSSDEATNPPPEGEIERPKTTVARGALTVTAKRAERVRLERLISDAYTRDVLPLPGMVLGRGDIFRRGSIMRRLSLHATFAKRSSSVSIASQSGRAVADARSIDYQSGEEKDLVTTGDGANDQRRSAEADCESPKTPTSTLGRQRTIRFRSIPKRTSESASSPRSEKRTSQESSYELSPTRKKWSSTIGLLSALSPKKLIRPRSNTGHGEEN</sequence>
<dbReference type="SMART" id="SM00325">
    <property type="entry name" value="RhoGEF"/>
    <property type="match status" value="1"/>
</dbReference>
<reference evidence="3" key="2">
    <citation type="journal article" date="2023" name="IMA Fungus">
        <title>Comparative genomic study of the Penicillium genus elucidates a diverse pangenome and 15 lateral gene transfer events.</title>
        <authorList>
            <person name="Petersen C."/>
            <person name="Sorensen T."/>
            <person name="Nielsen M.R."/>
            <person name="Sondergaard T.E."/>
            <person name="Sorensen J.L."/>
            <person name="Fitzpatrick D.A."/>
            <person name="Frisvad J.C."/>
            <person name="Nielsen K.L."/>
        </authorList>
    </citation>
    <scope>NUCLEOTIDE SEQUENCE</scope>
    <source>
        <strain evidence="3">IBT 29864</strain>
    </source>
</reference>
<evidence type="ECO:0000313" key="3">
    <source>
        <dbReference type="EMBL" id="KAJ5379787.1"/>
    </source>
</evidence>
<dbReference type="InterPro" id="IPR000219">
    <property type="entry name" value="DH_dom"/>
</dbReference>
<feature type="compositionally biased region" description="Polar residues" evidence="1">
    <location>
        <begin position="108"/>
        <end position="147"/>
    </location>
</feature>
<gene>
    <name evidence="3" type="ORF">N7496_002215</name>
</gene>
<dbReference type="GO" id="GO:0005737">
    <property type="term" value="C:cytoplasm"/>
    <property type="evidence" value="ECO:0007669"/>
    <property type="project" value="TreeGrafter"/>
</dbReference>
<dbReference type="InterPro" id="IPR035899">
    <property type="entry name" value="DBL_dom_sf"/>
</dbReference>
<dbReference type="AlphaFoldDB" id="A0A9W9SKC2"/>
<dbReference type="EMBL" id="JAPZBS010000002">
    <property type="protein sequence ID" value="KAJ5379787.1"/>
    <property type="molecule type" value="Genomic_DNA"/>
</dbReference>
<evidence type="ECO:0000313" key="4">
    <source>
        <dbReference type="Proteomes" id="UP001147782"/>
    </source>
</evidence>
<dbReference type="PROSITE" id="PS50010">
    <property type="entry name" value="DH_2"/>
    <property type="match status" value="1"/>
</dbReference>
<name>A0A9W9SKC2_9EURO</name>
<comment type="caution">
    <text evidence="3">The sequence shown here is derived from an EMBL/GenBank/DDBJ whole genome shotgun (WGS) entry which is preliminary data.</text>
</comment>
<reference evidence="3" key="1">
    <citation type="submission" date="2022-11" db="EMBL/GenBank/DDBJ databases">
        <authorList>
            <person name="Petersen C."/>
        </authorList>
    </citation>
    <scope>NUCLEOTIDE SEQUENCE</scope>
    <source>
        <strain evidence="3">IBT 29864</strain>
    </source>
</reference>
<dbReference type="GO" id="GO:0005085">
    <property type="term" value="F:guanyl-nucleotide exchange factor activity"/>
    <property type="evidence" value="ECO:0007669"/>
    <property type="project" value="InterPro"/>
</dbReference>
<protein>
    <recommendedName>
        <fullName evidence="2">DH domain-containing protein</fullName>
    </recommendedName>
</protein>
<organism evidence="3 4">
    <name type="scientific">Penicillium cataractarum</name>
    <dbReference type="NCBI Taxonomy" id="2100454"/>
    <lineage>
        <taxon>Eukaryota</taxon>
        <taxon>Fungi</taxon>
        <taxon>Dikarya</taxon>
        <taxon>Ascomycota</taxon>
        <taxon>Pezizomycotina</taxon>
        <taxon>Eurotiomycetes</taxon>
        <taxon>Eurotiomycetidae</taxon>
        <taxon>Eurotiales</taxon>
        <taxon>Aspergillaceae</taxon>
        <taxon>Penicillium</taxon>
    </lineage>
</organism>
<accession>A0A9W9SKC2</accession>
<evidence type="ECO:0000256" key="1">
    <source>
        <dbReference type="SAM" id="MobiDB-lite"/>
    </source>
</evidence>
<dbReference type="RefSeq" id="XP_056557358.1">
    <property type="nucleotide sequence ID" value="XM_056695146.1"/>
</dbReference>
<dbReference type="Pfam" id="PF00621">
    <property type="entry name" value="RhoGEF"/>
    <property type="match status" value="1"/>
</dbReference>
<dbReference type="PANTHER" id="PTHR12673">
    <property type="entry name" value="FACIOGENITAL DYSPLASIA PROTEIN"/>
    <property type="match status" value="1"/>
</dbReference>
<proteinExistence type="predicted"/>
<feature type="compositionally biased region" description="Polar residues" evidence="1">
    <location>
        <begin position="814"/>
        <end position="823"/>
    </location>
</feature>
<evidence type="ECO:0000259" key="2">
    <source>
        <dbReference type="PROSITE" id="PS50010"/>
    </source>
</evidence>
<dbReference type="OrthoDB" id="8059989at2759"/>
<dbReference type="Proteomes" id="UP001147782">
    <property type="component" value="Unassembled WGS sequence"/>
</dbReference>
<dbReference type="Gene3D" id="1.20.900.10">
    <property type="entry name" value="Dbl homology (DH) domain"/>
    <property type="match status" value="1"/>
</dbReference>
<dbReference type="GeneID" id="81434323"/>
<feature type="domain" description="DH" evidence="2">
    <location>
        <begin position="156"/>
        <end position="400"/>
    </location>
</feature>
<dbReference type="SUPFAM" id="SSF48065">
    <property type="entry name" value="DBL homology domain (DH-domain)"/>
    <property type="match status" value="1"/>
</dbReference>